<dbReference type="Proteomes" id="UP001595925">
    <property type="component" value="Unassembled WGS sequence"/>
</dbReference>
<keyword evidence="5" id="KW-0233">DNA recombination</keyword>
<dbReference type="Pfam" id="PF07282">
    <property type="entry name" value="Cas12f1-like_TNB"/>
    <property type="match status" value="1"/>
</dbReference>
<dbReference type="InterPro" id="IPR051399">
    <property type="entry name" value="RNA-guided_DNA_endo/Transpos"/>
</dbReference>
<keyword evidence="8" id="KW-0255">Endonuclease</keyword>
<reference evidence="8 9" key="1">
    <citation type="journal article" date="2019" name="Int. J. Syst. Evol. Microbiol.">
        <title>The Global Catalogue of Microorganisms (GCM) 10K type strain sequencing project: providing services to taxonomists for standard genome sequencing and annotation.</title>
        <authorList>
            <consortium name="The Broad Institute Genomics Platform"/>
            <consortium name="The Broad Institute Genome Sequencing Center for Infectious Disease"/>
            <person name="Wu L."/>
            <person name="Ma J."/>
        </authorList>
    </citation>
    <scope>NUCLEOTIDE SEQUENCE [LARGE SCALE GENOMIC DNA]</scope>
    <source>
        <strain evidence="8 9">CGMCC 1.15824</strain>
    </source>
</reference>
<evidence type="ECO:0000313" key="9">
    <source>
        <dbReference type="Proteomes" id="UP001595925"/>
    </source>
</evidence>
<organism evidence="8 9">
    <name type="scientific">Saliphagus infecundisoli</name>
    <dbReference type="NCBI Taxonomy" id="1849069"/>
    <lineage>
        <taxon>Archaea</taxon>
        <taxon>Methanobacteriati</taxon>
        <taxon>Methanobacteriota</taxon>
        <taxon>Stenosarchaea group</taxon>
        <taxon>Halobacteria</taxon>
        <taxon>Halobacteriales</taxon>
        <taxon>Natrialbaceae</taxon>
        <taxon>Saliphagus</taxon>
    </lineage>
</organism>
<dbReference type="AlphaFoldDB" id="A0ABD5Q9B0"/>
<proteinExistence type="inferred from homology"/>
<feature type="domain" description="Probable transposase IS891/IS1136/IS1341" evidence="6">
    <location>
        <begin position="182"/>
        <end position="288"/>
    </location>
</feature>
<comment type="similarity">
    <text evidence="2">In the N-terminal section; belongs to the transposase 2 family.</text>
</comment>
<evidence type="ECO:0000256" key="2">
    <source>
        <dbReference type="ARBA" id="ARBA00011044"/>
    </source>
</evidence>
<comment type="similarity">
    <text evidence="1">In the C-terminal section; belongs to the transposase 35 family.</text>
</comment>
<dbReference type="NCBIfam" id="TIGR01766">
    <property type="entry name" value="IS200/IS605 family accessory protein TnpB-like domain"/>
    <property type="match status" value="1"/>
</dbReference>
<dbReference type="Pfam" id="PF01385">
    <property type="entry name" value="OrfB_IS605"/>
    <property type="match status" value="1"/>
</dbReference>
<dbReference type="RefSeq" id="WP_224828886.1">
    <property type="nucleotide sequence ID" value="NZ_JAIVEF010000012.1"/>
</dbReference>
<keyword evidence="3" id="KW-0815">Transposition</keyword>
<evidence type="ECO:0000256" key="5">
    <source>
        <dbReference type="ARBA" id="ARBA00023172"/>
    </source>
</evidence>
<keyword evidence="8" id="KW-0378">Hydrolase</keyword>
<dbReference type="GO" id="GO:0032196">
    <property type="term" value="P:transposition"/>
    <property type="evidence" value="ECO:0007669"/>
    <property type="project" value="UniProtKB-KW"/>
</dbReference>
<dbReference type="NCBIfam" id="NF040570">
    <property type="entry name" value="guided_TnpB"/>
    <property type="match status" value="1"/>
</dbReference>
<evidence type="ECO:0000259" key="7">
    <source>
        <dbReference type="Pfam" id="PF07282"/>
    </source>
</evidence>
<name>A0ABD5Q9B0_9EURY</name>
<comment type="caution">
    <text evidence="8">The sequence shown here is derived from an EMBL/GenBank/DDBJ whole genome shotgun (WGS) entry which is preliminary data.</text>
</comment>
<keyword evidence="4" id="KW-0238">DNA-binding</keyword>
<accession>A0ABD5Q9B0</accession>
<evidence type="ECO:0000256" key="4">
    <source>
        <dbReference type="ARBA" id="ARBA00023125"/>
    </source>
</evidence>
<sequence length="423" mass="47233">MANGVVTRTYRACIRNQQQVSDDLDSLGFAASKLWNVGRWTAHRVWDACGQIPGANALLSYLKGHERYADLHSQSSQRVLQELAEAFTGWFGKRENGDTKANPPGYRKRNGEHPRSTVTFKTAGFKHDAENGRLRLSKGKNLKDGWSDFVLCEYDPIAPPGTTIENVQQVRAVYEHGEWRLHIVCRVESDVPESPGDRVAGIDLGICNFAAVSFGDESLLYPGGALKEDEYYFAKKRAETDDPGSRKARRLDRKRTARRTHFLHTLSKHIIGECVERGVGTVVIGDLGGIRDDENGESRNWGKHGNLDLHGWAFDRFGTLLEYKGRDRGIDVVRKDERRTSKTCSCCGTEDGSQRVERGLYACDDCGVVANADSNGAENIRQKVLPSPSPDRDNGWLAQPAVRLFDRGEGVFAPREQVTEREP</sequence>
<evidence type="ECO:0000256" key="1">
    <source>
        <dbReference type="ARBA" id="ARBA00008761"/>
    </source>
</evidence>
<keyword evidence="8" id="KW-0540">Nuclease</keyword>
<dbReference type="GO" id="GO:0003677">
    <property type="term" value="F:DNA binding"/>
    <property type="evidence" value="ECO:0007669"/>
    <property type="project" value="UniProtKB-KW"/>
</dbReference>
<gene>
    <name evidence="8" type="ORF">ACFPFO_00870</name>
</gene>
<evidence type="ECO:0000256" key="3">
    <source>
        <dbReference type="ARBA" id="ARBA00022578"/>
    </source>
</evidence>
<evidence type="ECO:0000259" key="6">
    <source>
        <dbReference type="Pfam" id="PF01385"/>
    </source>
</evidence>
<keyword evidence="9" id="KW-1185">Reference proteome</keyword>
<dbReference type="InterPro" id="IPR010095">
    <property type="entry name" value="Cas12f1-like_TNB"/>
</dbReference>
<dbReference type="GO" id="GO:0006310">
    <property type="term" value="P:DNA recombination"/>
    <property type="evidence" value="ECO:0007669"/>
    <property type="project" value="UniProtKB-KW"/>
</dbReference>
<dbReference type="GO" id="GO:0004519">
    <property type="term" value="F:endonuclease activity"/>
    <property type="evidence" value="ECO:0007669"/>
    <property type="project" value="UniProtKB-KW"/>
</dbReference>
<dbReference type="InterPro" id="IPR001959">
    <property type="entry name" value="Transposase"/>
</dbReference>
<dbReference type="EMBL" id="JBHSJG010000004">
    <property type="protein sequence ID" value="MFC4986348.1"/>
    <property type="molecule type" value="Genomic_DNA"/>
</dbReference>
<protein>
    <submittedName>
        <fullName evidence="8">RNA-guided endonuclease InsQ/TnpB family protein</fullName>
    </submittedName>
</protein>
<feature type="domain" description="Cas12f1-like TNB" evidence="7">
    <location>
        <begin position="314"/>
        <end position="380"/>
    </location>
</feature>
<evidence type="ECO:0000313" key="8">
    <source>
        <dbReference type="EMBL" id="MFC4986348.1"/>
    </source>
</evidence>
<dbReference type="PANTHER" id="PTHR30405">
    <property type="entry name" value="TRANSPOSASE"/>
    <property type="match status" value="1"/>
</dbReference>
<dbReference type="PANTHER" id="PTHR30405:SF11">
    <property type="entry name" value="RNA-GUIDED DNA ENDONUCLEASE RV2885C-RELATED"/>
    <property type="match status" value="1"/>
</dbReference>